<reference evidence="1" key="1">
    <citation type="submission" date="2021-02" db="EMBL/GenBank/DDBJ databases">
        <authorList>
            <consortium name="DOE Joint Genome Institute"/>
            <person name="Ahrendt S."/>
            <person name="Looney B.P."/>
            <person name="Miyauchi S."/>
            <person name="Morin E."/>
            <person name="Drula E."/>
            <person name="Courty P.E."/>
            <person name="Chicoki N."/>
            <person name="Fauchery L."/>
            <person name="Kohler A."/>
            <person name="Kuo A."/>
            <person name="Labutti K."/>
            <person name="Pangilinan J."/>
            <person name="Lipzen A."/>
            <person name="Riley R."/>
            <person name="Andreopoulos W."/>
            <person name="He G."/>
            <person name="Johnson J."/>
            <person name="Barry K.W."/>
            <person name="Grigoriev I.V."/>
            <person name="Nagy L."/>
            <person name="Hibbett D."/>
            <person name="Henrissat B."/>
            <person name="Matheny P.B."/>
            <person name="Labbe J."/>
            <person name="Martin F."/>
        </authorList>
    </citation>
    <scope>NUCLEOTIDE SEQUENCE</scope>
    <source>
        <strain evidence="1">FP105234-sp</strain>
    </source>
</reference>
<dbReference type="Proteomes" id="UP000814033">
    <property type="component" value="Unassembled WGS sequence"/>
</dbReference>
<name>A0ACB8RE97_9AGAM</name>
<feature type="non-terminal residue" evidence="1">
    <location>
        <position position="99"/>
    </location>
</feature>
<keyword evidence="2" id="KW-1185">Reference proteome</keyword>
<accession>A0ACB8RE97</accession>
<gene>
    <name evidence="1" type="ORF">FA95DRAFT_1478374</name>
</gene>
<sequence length="99" mass="10602">LQMNVSSECCGGALNNSIGPQGKDHVDGKDAPRTFTLMAMLLSFPPGSDAGDFLLARPGLYIREQNATIVWAAFKGNDLHSGNAPTAYNMDDCHSWQSS</sequence>
<organism evidence="1 2">
    <name type="scientific">Auriscalpium vulgare</name>
    <dbReference type="NCBI Taxonomy" id="40419"/>
    <lineage>
        <taxon>Eukaryota</taxon>
        <taxon>Fungi</taxon>
        <taxon>Dikarya</taxon>
        <taxon>Basidiomycota</taxon>
        <taxon>Agaricomycotina</taxon>
        <taxon>Agaricomycetes</taxon>
        <taxon>Russulales</taxon>
        <taxon>Auriscalpiaceae</taxon>
        <taxon>Auriscalpium</taxon>
    </lineage>
</organism>
<evidence type="ECO:0000313" key="1">
    <source>
        <dbReference type="EMBL" id="KAI0042408.1"/>
    </source>
</evidence>
<proteinExistence type="predicted"/>
<evidence type="ECO:0000313" key="2">
    <source>
        <dbReference type="Proteomes" id="UP000814033"/>
    </source>
</evidence>
<feature type="non-terminal residue" evidence="1">
    <location>
        <position position="1"/>
    </location>
</feature>
<dbReference type="EMBL" id="MU276067">
    <property type="protein sequence ID" value="KAI0042408.1"/>
    <property type="molecule type" value="Genomic_DNA"/>
</dbReference>
<comment type="caution">
    <text evidence="1">The sequence shown here is derived from an EMBL/GenBank/DDBJ whole genome shotgun (WGS) entry which is preliminary data.</text>
</comment>
<protein>
    <submittedName>
        <fullName evidence="1">Uncharacterized protein</fullName>
    </submittedName>
</protein>
<reference evidence="1" key="2">
    <citation type="journal article" date="2022" name="New Phytol.">
        <title>Evolutionary transition to the ectomycorrhizal habit in the genomes of a hyperdiverse lineage of mushroom-forming fungi.</title>
        <authorList>
            <person name="Looney B."/>
            <person name="Miyauchi S."/>
            <person name="Morin E."/>
            <person name="Drula E."/>
            <person name="Courty P.E."/>
            <person name="Kohler A."/>
            <person name="Kuo A."/>
            <person name="LaButti K."/>
            <person name="Pangilinan J."/>
            <person name="Lipzen A."/>
            <person name="Riley R."/>
            <person name="Andreopoulos W."/>
            <person name="He G."/>
            <person name="Johnson J."/>
            <person name="Nolan M."/>
            <person name="Tritt A."/>
            <person name="Barry K.W."/>
            <person name="Grigoriev I.V."/>
            <person name="Nagy L.G."/>
            <person name="Hibbett D."/>
            <person name="Henrissat B."/>
            <person name="Matheny P.B."/>
            <person name="Labbe J."/>
            <person name="Martin F.M."/>
        </authorList>
    </citation>
    <scope>NUCLEOTIDE SEQUENCE</scope>
    <source>
        <strain evidence="1">FP105234-sp</strain>
    </source>
</reference>